<keyword evidence="1" id="KW-0812">Transmembrane</keyword>
<keyword evidence="1" id="KW-1133">Transmembrane helix</keyword>
<dbReference type="Proteomes" id="UP000646946">
    <property type="component" value="Unassembled WGS sequence"/>
</dbReference>
<dbReference type="AlphaFoldDB" id="A0A832V058"/>
<gene>
    <name evidence="2" type="ORF">H1016_02945</name>
</gene>
<feature type="transmembrane region" description="Helical" evidence="1">
    <location>
        <begin position="12"/>
        <end position="33"/>
    </location>
</feature>
<evidence type="ECO:0000256" key="1">
    <source>
        <dbReference type="SAM" id="Phobius"/>
    </source>
</evidence>
<organism evidence="2 3">
    <name type="scientific">Candidatus Naiadarchaeum limnaeum</name>
    <dbReference type="NCBI Taxonomy" id="2756139"/>
    <lineage>
        <taxon>Archaea</taxon>
        <taxon>Candidatus Undinarchaeota</taxon>
        <taxon>Candidatus Undinarchaeia</taxon>
        <taxon>Candidatus Naiadarchaeales</taxon>
        <taxon>Candidatus Naiadarchaeaceae</taxon>
        <taxon>Candidatus Naiadarchaeum</taxon>
    </lineage>
</organism>
<keyword evidence="1" id="KW-0472">Membrane</keyword>
<comment type="caution">
    <text evidence="2">The sequence shown here is derived from an EMBL/GenBank/DDBJ whole genome shotgun (WGS) entry which is preliminary data.</text>
</comment>
<protein>
    <recommendedName>
        <fullName evidence="4">Class III signal peptide-containing protein</fullName>
    </recommendedName>
</protein>
<keyword evidence="3" id="KW-1185">Reference proteome</keyword>
<evidence type="ECO:0000313" key="3">
    <source>
        <dbReference type="Proteomes" id="UP000646946"/>
    </source>
</evidence>
<reference evidence="2 3" key="1">
    <citation type="journal article" name="Nat. Commun.">
        <title>Undinarchaeota illuminate DPANN phylogeny and the impact of gene transfer on archaeal evolution.</title>
        <authorList>
            <person name="Dombrowski N."/>
            <person name="Williams T.A."/>
            <person name="Sun J."/>
            <person name="Woodcroft B.J."/>
            <person name="Lee J.H."/>
            <person name="Minh B.Q."/>
            <person name="Rinke C."/>
            <person name="Spang A."/>
        </authorList>
    </citation>
    <scope>NUCLEOTIDE SEQUENCE [LARGE SCALE GENOMIC DNA]</scope>
    <source>
        <strain evidence="2">MAG_bin1129</strain>
    </source>
</reference>
<evidence type="ECO:0008006" key="4">
    <source>
        <dbReference type="Google" id="ProtNLM"/>
    </source>
</evidence>
<evidence type="ECO:0000313" key="2">
    <source>
        <dbReference type="EMBL" id="HIK00469.1"/>
    </source>
</evidence>
<proteinExistence type="predicted"/>
<name>A0A832V058_9ARCH</name>
<dbReference type="EMBL" id="DVAB01000024">
    <property type="protein sequence ID" value="HIK00469.1"/>
    <property type="molecule type" value="Genomic_DNA"/>
</dbReference>
<accession>A0A832V058</accession>
<sequence length="146" mass="15375">MRSRKGQTAMEYLMTYGWAIIIVIIVGLVMWRLGVFKPSAPKTSTGFDTFNVGTNFRIGSDGSATVIVINADRQGRTIVMNEANVSSGTCTGDSGAKGGGDNWTLACTGVPSGARGNPYTGVAVDISYTVEGLTYLESGTLTGKYE</sequence>